<dbReference type="InterPro" id="IPR012839">
    <property type="entry name" value="Organic_radical_activase"/>
</dbReference>
<comment type="caution">
    <text evidence="12">The sequence shown here is derived from an EMBL/GenBank/DDBJ whole genome shotgun (WGS) entry which is preliminary data.</text>
</comment>
<sequence length="326" mass="36267">MTNTVTGIVYNIQRYTIHDGPGIRTEVFLKGCPMHCKWCSNPESINPAKEIGIYPSSCIGVDVCGTCIEDCPVTPVPLIVKENKIVGLDRKACTGCQKCADSCFLHGIKKWGNEMTVEEVMQEVLQDMPFYRKSGGGLTLNGGEITTQPKFCIALLKAGKDANINTVAETSMFCRYETIEGFFPYTDIFIADIKNMDNEIHKKYCGGDIGVILSNIKKTVDAGEQLIIRIPVIPGINDSCGNIRKTAEFIRNQLHNRVLQVQLLPYLKMGIEKYDSLGKLYPMGADYEPADLKTRTPHIRELAAIMREYGNPAVMGSSTLYDYKIK</sequence>
<dbReference type="InterPro" id="IPR040074">
    <property type="entry name" value="BssD/PflA/YjjW"/>
</dbReference>
<comment type="catalytic activity">
    <reaction evidence="9">
        <text>glycyl-[protein] + reduced [flavodoxin] + S-adenosyl-L-methionine = glycin-2-yl radical-[protein] + semiquinone [flavodoxin] + 5'-deoxyadenosine + L-methionine + H(+)</text>
        <dbReference type="Rhea" id="RHEA:61976"/>
        <dbReference type="Rhea" id="RHEA-COMP:10622"/>
        <dbReference type="Rhea" id="RHEA-COMP:14480"/>
        <dbReference type="Rhea" id="RHEA-COMP:15993"/>
        <dbReference type="Rhea" id="RHEA-COMP:15994"/>
        <dbReference type="ChEBI" id="CHEBI:15378"/>
        <dbReference type="ChEBI" id="CHEBI:17319"/>
        <dbReference type="ChEBI" id="CHEBI:29947"/>
        <dbReference type="ChEBI" id="CHEBI:32722"/>
        <dbReference type="ChEBI" id="CHEBI:57618"/>
        <dbReference type="ChEBI" id="CHEBI:57844"/>
        <dbReference type="ChEBI" id="CHEBI:59789"/>
        <dbReference type="ChEBI" id="CHEBI:140311"/>
    </reaction>
</comment>
<dbReference type="Proteomes" id="UP001652442">
    <property type="component" value="Unassembled WGS sequence"/>
</dbReference>
<evidence type="ECO:0000259" key="11">
    <source>
        <dbReference type="PROSITE" id="PS51918"/>
    </source>
</evidence>
<dbReference type="RefSeq" id="WP_262590886.1">
    <property type="nucleotide sequence ID" value="NZ_JAOQJQ010000002.1"/>
</dbReference>
<keyword evidence="8" id="KW-0411">Iron-sulfur</keyword>
<accession>A0ABT2TIM3</accession>
<comment type="cofactor">
    <cofactor evidence="1">
        <name>[4Fe-4S] cluster</name>
        <dbReference type="ChEBI" id="CHEBI:49883"/>
    </cofactor>
</comment>
<dbReference type="SFLD" id="SFLDG01066">
    <property type="entry name" value="organic_radical-activating_enz"/>
    <property type="match status" value="1"/>
</dbReference>
<evidence type="ECO:0000256" key="7">
    <source>
        <dbReference type="ARBA" id="ARBA00023004"/>
    </source>
</evidence>
<evidence type="ECO:0000256" key="5">
    <source>
        <dbReference type="ARBA" id="ARBA00022723"/>
    </source>
</evidence>
<dbReference type="InterPro" id="IPR017896">
    <property type="entry name" value="4Fe4S_Fe-S-bd"/>
</dbReference>
<evidence type="ECO:0000256" key="6">
    <source>
        <dbReference type="ARBA" id="ARBA00023002"/>
    </source>
</evidence>
<dbReference type="Gene3D" id="3.20.20.70">
    <property type="entry name" value="Aldolase class I"/>
    <property type="match status" value="1"/>
</dbReference>
<dbReference type="PANTHER" id="PTHR30352">
    <property type="entry name" value="PYRUVATE FORMATE-LYASE-ACTIVATING ENZYME"/>
    <property type="match status" value="1"/>
</dbReference>
<dbReference type="EMBL" id="JAOQJQ010000002">
    <property type="protein sequence ID" value="MCU6762069.1"/>
    <property type="molecule type" value="Genomic_DNA"/>
</dbReference>
<dbReference type="Pfam" id="PF04055">
    <property type="entry name" value="Radical_SAM"/>
    <property type="match status" value="1"/>
</dbReference>
<dbReference type="InterPro" id="IPR058240">
    <property type="entry name" value="rSAM_sf"/>
</dbReference>
<dbReference type="SUPFAM" id="SSF102114">
    <property type="entry name" value="Radical SAM enzymes"/>
    <property type="match status" value="1"/>
</dbReference>
<evidence type="ECO:0000313" key="12">
    <source>
        <dbReference type="EMBL" id="MCU6762069.1"/>
    </source>
</evidence>
<keyword evidence="4" id="KW-0949">S-adenosyl-L-methionine</keyword>
<comment type="similarity">
    <text evidence="2">Belongs to the organic radical-activating enzymes family.</text>
</comment>
<evidence type="ECO:0000313" key="13">
    <source>
        <dbReference type="Proteomes" id="UP001652442"/>
    </source>
</evidence>
<dbReference type="PIRSF" id="PIRSF000371">
    <property type="entry name" value="PFL_act_enz"/>
    <property type="match status" value="1"/>
</dbReference>
<dbReference type="SFLD" id="SFLDS00029">
    <property type="entry name" value="Radical_SAM"/>
    <property type="match status" value="1"/>
</dbReference>
<protein>
    <submittedName>
        <fullName evidence="12">Glycyl-radical enzyme activating protein</fullName>
    </submittedName>
</protein>
<dbReference type="InterPro" id="IPR007197">
    <property type="entry name" value="rSAM"/>
</dbReference>
<dbReference type="PANTHER" id="PTHR30352:SF4">
    <property type="entry name" value="PYRUVATE FORMATE-LYASE 2-ACTIVATING ENZYME"/>
    <property type="match status" value="1"/>
</dbReference>
<evidence type="ECO:0000256" key="2">
    <source>
        <dbReference type="ARBA" id="ARBA00009777"/>
    </source>
</evidence>
<dbReference type="Pfam" id="PF13353">
    <property type="entry name" value="Fer4_12"/>
    <property type="match status" value="1"/>
</dbReference>
<dbReference type="SFLD" id="SFLDG01118">
    <property type="entry name" value="activating_enzymes__group_2"/>
    <property type="match status" value="1"/>
</dbReference>
<dbReference type="InterPro" id="IPR001989">
    <property type="entry name" value="Radical_activat_CS"/>
</dbReference>
<gene>
    <name evidence="12" type="ORF">OCV88_06895</name>
</gene>
<evidence type="ECO:0000256" key="3">
    <source>
        <dbReference type="ARBA" id="ARBA00022485"/>
    </source>
</evidence>
<proteinExistence type="inferred from homology"/>
<organism evidence="12 13">
    <name type="scientific">Brotonthovivens ammoniilytica</name>
    <dbReference type="NCBI Taxonomy" id="2981725"/>
    <lineage>
        <taxon>Bacteria</taxon>
        <taxon>Bacillati</taxon>
        <taxon>Bacillota</taxon>
        <taxon>Clostridia</taxon>
        <taxon>Lachnospirales</taxon>
        <taxon>Lachnospiraceae</taxon>
        <taxon>Brotonthovivens</taxon>
    </lineage>
</organism>
<dbReference type="Gene3D" id="3.30.70.20">
    <property type="match status" value="1"/>
</dbReference>
<keyword evidence="3" id="KW-0004">4Fe-4S</keyword>
<keyword evidence="5" id="KW-0479">Metal-binding</keyword>
<feature type="domain" description="4Fe-4S ferredoxin-type" evidence="10">
    <location>
        <begin position="84"/>
        <end position="114"/>
    </location>
</feature>
<keyword evidence="6" id="KW-0560">Oxidoreductase</keyword>
<dbReference type="SUPFAM" id="SSF54862">
    <property type="entry name" value="4Fe-4S ferredoxins"/>
    <property type="match status" value="1"/>
</dbReference>
<dbReference type="InterPro" id="IPR034457">
    <property type="entry name" value="Organic_radical-activating"/>
</dbReference>
<dbReference type="PROSITE" id="PS51918">
    <property type="entry name" value="RADICAL_SAM"/>
    <property type="match status" value="1"/>
</dbReference>
<name>A0ABT2TIM3_9FIRM</name>
<evidence type="ECO:0000259" key="10">
    <source>
        <dbReference type="PROSITE" id="PS51379"/>
    </source>
</evidence>
<dbReference type="PROSITE" id="PS51379">
    <property type="entry name" value="4FE4S_FER_2"/>
    <property type="match status" value="2"/>
</dbReference>
<dbReference type="NCBIfam" id="TIGR02494">
    <property type="entry name" value="PFLE_PFLC"/>
    <property type="match status" value="1"/>
</dbReference>
<reference evidence="12 13" key="1">
    <citation type="journal article" date="2021" name="ISME Commun">
        <title>Automated analysis of genomic sequences facilitates high-throughput and comprehensive description of bacteria.</title>
        <authorList>
            <person name="Hitch T.C.A."/>
        </authorList>
    </citation>
    <scope>NUCLEOTIDE SEQUENCE [LARGE SCALE GENOMIC DNA]</scope>
    <source>
        <strain evidence="12 13">Sanger_109</strain>
    </source>
</reference>
<evidence type="ECO:0000256" key="9">
    <source>
        <dbReference type="ARBA" id="ARBA00047365"/>
    </source>
</evidence>
<feature type="domain" description="4Fe-4S ferredoxin-type" evidence="10">
    <location>
        <begin position="49"/>
        <end position="81"/>
    </location>
</feature>
<keyword evidence="7" id="KW-0408">Iron</keyword>
<evidence type="ECO:0000256" key="8">
    <source>
        <dbReference type="ARBA" id="ARBA00023014"/>
    </source>
</evidence>
<keyword evidence="13" id="KW-1185">Reference proteome</keyword>
<dbReference type="PROSITE" id="PS01087">
    <property type="entry name" value="RADICAL_ACTIVATING"/>
    <property type="match status" value="1"/>
</dbReference>
<evidence type="ECO:0000256" key="4">
    <source>
        <dbReference type="ARBA" id="ARBA00022691"/>
    </source>
</evidence>
<evidence type="ECO:0000256" key="1">
    <source>
        <dbReference type="ARBA" id="ARBA00001966"/>
    </source>
</evidence>
<dbReference type="InterPro" id="IPR013785">
    <property type="entry name" value="Aldolase_TIM"/>
</dbReference>
<feature type="domain" description="Radical SAM core" evidence="11">
    <location>
        <begin position="18"/>
        <end position="312"/>
    </location>
</feature>